<protein>
    <submittedName>
        <fullName evidence="1">Uncharacterized protein</fullName>
    </submittedName>
</protein>
<organism evidence="1 2">
    <name type="scientific">Ulvibacter antarcticus</name>
    <dbReference type="NCBI Taxonomy" id="442714"/>
    <lineage>
        <taxon>Bacteria</taxon>
        <taxon>Pseudomonadati</taxon>
        <taxon>Bacteroidota</taxon>
        <taxon>Flavobacteriia</taxon>
        <taxon>Flavobacteriales</taxon>
        <taxon>Flavobacteriaceae</taxon>
        <taxon>Ulvibacter</taxon>
    </lineage>
</organism>
<accession>A0A3L9Z0P5</accession>
<evidence type="ECO:0000313" key="2">
    <source>
        <dbReference type="Proteomes" id="UP000271339"/>
    </source>
</evidence>
<dbReference type="Proteomes" id="UP000271339">
    <property type="component" value="Unassembled WGS sequence"/>
</dbReference>
<keyword evidence="2" id="KW-1185">Reference proteome</keyword>
<reference evidence="1 2" key="1">
    <citation type="submission" date="2018-10" db="EMBL/GenBank/DDBJ databases">
        <title>Genomic Encyclopedia of Archaeal and Bacterial Type Strains, Phase II (KMG-II): from individual species to whole genera.</title>
        <authorList>
            <person name="Goeker M."/>
        </authorList>
    </citation>
    <scope>NUCLEOTIDE SEQUENCE [LARGE SCALE GENOMIC DNA]</scope>
    <source>
        <strain evidence="1 2">DSM 23424</strain>
    </source>
</reference>
<sequence>MVYIQTTIGKNAPFYKENSEVLITLTLRDKYLFSVSFEDFDNYYEFETIVKSKQKRKRSLFLLM</sequence>
<dbReference type="EMBL" id="REFC01000011">
    <property type="protein sequence ID" value="RMA66436.1"/>
    <property type="molecule type" value="Genomic_DNA"/>
</dbReference>
<gene>
    <name evidence="1" type="ORF">BXY75_0861</name>
</gene>
<name>A0A3L9Z0P5_9FLAO</name>
<proteinExistence type="predicted"/>
<dbReference type="AlphaFoldDB" id="A0A3L9Z0P5"/>
<evidence type="ECO:0000313" key="1">
    <source>
        <dbReference type="EMBL" id="RMA66436.1"/>
    </source>
</evidence>
<comment type="caution">
    <text evidence="1">The sequence shown here is derived from an EMBL/GenBank/DDBJ whole genome shotgun (WGS) entry which is preliminary data.</text>
</comment>